<dbReference type="Pfam" id="PF03479">
    <property type="entry name" value="PCC"/>
    <property type="match status" value="1"/>
</dbReference>
<sequence length="313" mass="33375">MHPLTHPGPQTQPRIIARPVSTKRAICALTGGRPVIDQLHETLQALGADSGFAELHGGNYAPLSYCVPDVATAEKALSFSETRGHDRAHLMYGSVTLGWRDNAPYMHSHCFWQAPGGALEGGHVWLETESGADAPFAIVTAVFGAQWRSTTDPETLMPVFTPEANSYEAERSTPMLTAHTPLVDGAPPVGAHDTIIARVLPNVDITDALLRVCRESGFERASVRAGLGSFVGATFIDRASGERVLIDGPATEVIALIGDVRTSDGELTARLSCTLVDRHGEIRAGELVPGENLVAATFELTVQRLDAPTVTVN</sequence>
<dbReference type="AlphaFoldDB" id="A0A0D0IPB3"/>
<gene>
    <name evidence="2" type="ORF">SD72_04080</name>
</gene>
<dbReference type="Proteomes" id="UP000032120">
    <property type="component" value="Unassembled WGS sequence"/>
</dbReference>
<dbReference type="EMBL" id="JXSQ01000003">
    <property type="protein sequence ID" value="KIP53399.1"/>
    <property type="molecule type" value="Genomic_DNA"/>
</dbReference>
<evidence type="ECO:0000259" key="1">
    <source>
        <dbReference type="PROSITE" id="PS51742"/>
    </source>
</evidence>
<proteinExistence type="predicted"/>
<reference evidence="2 3" key="1">
    <citation type="submission" date="2015-01" db="EMBL/GenBank/DDBJ databases">
        <title>Draft genome sequence of Leucobacter komagatae strain VKM ST2845.</title>
        <authorList>
            <person name="Karlyshev A.V."/>
            <person name="Kudryashova E.B."/>
        </authorList>
    </citation>
    <scope>NUCLEOTIDE SEQUENCE [LARGE SCALE GENOMIC DNA]</scope>
    <source>
        <strain evidence="2 3">VKM ST2845</strain>
    </source>
</reference>
<evidence type="ECO:0000313" key="3">
    <source>
        <dbReference type="Proteomes" id="UP000032120"/>
    </source>
</evidence>
<organism evidence="2 3">
    <name type="scientific">Leucobacter komagatae</name>
    <dbReference type="NCBI Taxonomy" id="55969"/>
    <lineage>
        <taxon>Bacteria</taxon>
        <taxon>Bacillati</taxon>
        <taxon>Actinomycetota</taxon>
        <taxon>Actinomycetes</taxon>
        <taxon>Micrococcales</taxon>
        <taxon>Microbacteriaceae</taxon>
        <taxon>Leucobacter</taxon>
    </lineage>
</organism>
<comment type="caution">
    <text evidence="2">The sequence shown here is derived from an EMBL/GenBank/DDBJ whole genome shotgun (WGS) entry which is preliminary data.</text>
</comment>
<dbReference type="RefSeq" id="WP_042543137.1">
    <property type="nucleotide sequence ID" value="NZ_JXSQ01000003.1"/>
</dbReference>
<dbReference type="InterPro" id="IPR005175">
    <property type="entry name" value="PPC_dom"/>
</dbReference>
<feature type="domain" description="PPC" evidence="1">
    <location>
        <begin position="189"/>
        <end position="313"/>
    </location>
</feature>
<name>A0A0D0IPB3_9MICO</name>
<dbReference type="Gene3D" id="3.30.1330.80">
    <property type="entry name" value="Hypothetical protein, similar to alpha- acetolactate decarboxylase, domain 2"/>
    <property type="match status" value="2"/>
</dbReference>
<accession>A0A0D0IPB3</accession>
<keyword evidence="3" id="KW-1185">Reference proteome</keyword>
<evidence type="ECO:0000313" key="2">
    <source>
        <dbReference type="EMBL" id="KIP53399.1"/>
    </source>
</evidence>
<dbReference type="PROSITE" id="PS51742">
    <property type="entry name" value="PPC"/>
    <property type="match status" value="1"/>
</dbReference>
<dbReference type="SUPFAM" id="SSF117856">
    <property type="entry name" value="AF0104/ALDC/Ptd012-like"/>
    <property type="match status" value="2"/>
</dbReference>
<protein>
    <recommendedName>
        <fullName evidence="1">PPC domain-containing protein</fullName>
    </recommendedName>
</protein>